<keyword evidence="1" id="KW-0472">Membrane</keyword>
<keyword evidence="1" id="KW-0812">Transmembrane</keyword>
<dbReference type="AlphaFoldDB" id="A0A0V0GQW9"/>
<name>A0A0V0GQW9_SOLCH</name>
<organism evidence="2">
    <name type="scientific">Solanum chacoense</name>
    <name type="common">Chaco potato</name>
    <dbReference type="NCBI Taxonomy" id="4108"/>
    <lineage>
        <taxon>Eukaryota</taxon>
        <taxon>Viridiplantae</taxon>
        <taxon>Streptophyta</taxon>
        <taxon>Embryophyta</taxon>
        <taxon>Tracheophyta</taxon>
        <taxon>Spermatophyta</taxon>
        <taxon>Magnoliopsida</taxon>
        <taxon>eudicotyledons</taxon>
        <taxon>Gunneridae</taxon>
        <taxon>Pentapetalae</taxon>
        <taxon>asterids</taxon>
        <taxon>lamiids</taxon>
        <taxon>Solanales</taxon>
        <taxon>Solanaceae</taxon>
        <taxon>Solanoideae</taxon>
        <taxon>Solaneae</taxon>
        <taxon>Solanum</taxon>
    </lineage>
</organism>
<feature type="transmembrane region" description="Helical" evidence="1">
    <location>
        <begin position="6"/>
        <end position="24"/>
    </location>
</feature>
<keyword evidence="1" id="KW-1133">Transmembrane helix</keyword>
<reference evidence="2" key="1">
    <citation type="submission" date="2015-12" db="EMBL/GenBank/DDBJ databases">
        <title>Gene expression during late stages of embryo sac development: a critical building block for successful pollen-pistil interactions.</title>
        <authorList>
            <person name="Liu Y."/>
            <person name="Joly V."/>
            <person name="Sabar M."/>
            <person name="Matton D.P."/>
        </authorList>
    </citation>
    <scope>NUCLEOTIDE SEQUENCE</scope>
</reference>
<protein>
    <submittedName>
        <fullName evidence="2">Putative ovule protein</fullName>
    </submittedName>
</protein>
<evidence type="ECO:0000256" key="1">
    <source>
        <dbReference type="SAM" id="Phobius"/>
    </source>
</evidence>
<proteinExistence type="predicted"/>
<evidence type="ECO:0000313" key="2">
    <source>
        <dbReference type="EMBL" id="JAP10307.1"/>
    </source>
</evidence>
<accession>A0A0V0GQW9</accession>
<dbReference type="EMBL" id="GEDG01033342">
    <property type="protein sequence ID" value="JAP10307.1"/>
    <property type="molecule type" value="Transcribed_RNA"/>
</dbReference>
<sequence length="60" mass="7331">MTVNGHFHSYLFWIYLILFYLFLLEWIENSWKRVSAFIVCTHKHIFISGCWIVCLCVQME</sequence>